<comment type="cofactor">
    <cofactor evidence="1">
        <name>Mn(2+)</name>
        <dbReference type="ChEBI" id="CHEBI:29035"/>
    </cofactor>
</comment>
<dbReference type="GO" id="GO:0003723">
    <property type="term" value="F:RNA binding"/>
    <property type="evidence" value="ECO:0007669"/>
    <property type="project" value="InterPro"/>
</dbReference>
<evidence type="ECO:0000256" key="7">
    <source>
        <dbReference type="ARBA" id="ARBA00022722"/>
    </source>
</evidence>
<keyword evidence="6" id="KW-0235">DNA replication</keyword>
<keyword evidence="14" id="KW-0511">Multifunctional enzyme</keyword>
<dbReference type="Gene3D" id="3.40.1310.20">
    <property type="match status" value="1"/>
</dbReference>
<evidence type="ECO:0000256" key="1">
    <source>
        <dbReference type="ARBA" id="ARBA00001936"/>
    </source>
</evidence>
<evidence type="ECO:0000256" key="8">
    <source>
        <dbReference type="ARBA" id="ARBA00022723"/>
    </source>
</evidence>
<keyword evidence="7" id="KW-0540">Nuclease</keyword>
<evidence type="ECO:0000256" key="5">
    <source>
        <dbReference type="ARBA" id="ARBA00022695"/>
    </source>
</evidence>
<evidence type="ECO:0000256" key="10">
    <source>
        <dbReference type="ARBA" id="ARBA00022759"/>
    </source>
</evidence>
<accession>A0A2K9LSZ4</accession>
<dbReference type="GO" id="GO:0046872">
    <property type="term" value="F:metal ion binding"/>
    <property type="evidence" value="ECO:0007669"/>
    <property type="project" value="UniProtKB-KW"/>
</dbReference>
<keyword evidence="4" id="KW-0808">Transferase</keyword>
<sequence length="489" mass="55674">MAPKQSRAFCFTLNNPPRFDLPMDWFAQKDIVFAVWQVEAGANGTEHLQGYVVTKANDKSKAGFSIKWCKENLNGKAHWEVRMGTHQQAVDYCKKVDTRKKDVDPRNDLAFGPWTVGEWKDQETTRAEVGERAKKVSLLDVKESIDKGATEKMLWDKHFSAMTRYSNAFKQYQLLAQLGERRQPYVLCFWGEPGCGKSQRAKNIAINNGGNFWYSSISNCWWDGYNPAEHNTVVLDDFKGNIPYTMLLRMLDCYPLQCEVKGSTLVFNPAIIIITSNTPPNQWYFQDNVNFDHSAILRRLQPPYGKTFEMKKTPGFIKPDDGLPNIDNILDDLEKGTFYEQLKQDVGMPAPLVIDLTEGDFIDDDEEAIARAEQASLAVGDYEEDSYEHVDAASPTPNQGRPTRAVSITRDLDRDFNASPQFISAREHLKRTDEASLTFNTPQHRAGSFKKLGPEKVQSKLAWAPVDREKRRKIMVSMKSNNDDDDGEQ</sequence>
<dbReference type="EMBL" id="KY487962">
    <property type="protein sequence ID" value="AUM61992.1"/>
    <property type="molecule type" value="Genomic_DNA"/>
</dbReference>
<gene>
    <name evidence="19" type="primary">Rep</name>
</gene>
<evidence type="ECO:0000256" key="11">
    <source>
        <dbReference type="ARBA" id="ARBA00022801"/>
    </source>
</evidence>
<evidence type="ECO:0000256" key="16">
    <source>
        <dbReference type="ARBA" id="ARBA00032243"/>
    </source>
</evidence>
<dbReference type="Pfam" id="PF02407">
    <property type="entry name" value="Viral_Rep"/>
    <property type="match status" value="1"/>
</dbReference>
<keyword evidence="5" id="KW-0548">Nucleotidyltransferase</keyword>
<evidence type="ECO:0000259" key="18">
    <source>
        <dbReference type="PROSITE" id="PS52020"/>
    </source>
</evidence>
<dbReference type="Gene3D" id="3.40.50.300">
    <property type="entry name" value="P-loop containing nucleotide triphosphate hydrolases"/>
    <property type="match status" value="1"/>
</dbReference>
<evidence type="ECO:0000256" key="12">
    <source>
        <dbReference type="ARBA" id="ARBA00023124"/>
    </source>
</evidence>
<comment type="catalytic activity">
    <reaction evidence="17">
        <text>ATP + H2O = ADP + phosphate + H(+)</text>
        <dbReference type="Rhea" id="RHEA:13065"/>
        <dbReference type="ChEBI" id="CHEBI:15377"/>
        <dbReference type="ChEBI" id="CHEBI:15378"/>
        <dbReference type="ChEBI" id="CHEBI:30616"/>
        <dbReference type="ChEBI" id="CHEBI:43474"/>
        <dbReference type="ChEBI" id="CHEBI:456216"/>
    </reaction>
</comment>
<reference evidence="19" key="1">
    <citation type="submission" date="2017-01" db="EMBL/GenBank/DDBJ databases">
        <title>High-throughput sequencing uncovers low homogeneity in the biogeography of single-stranded DNA viruses.</title>
        <authorList>
            <person name="Pearson V.M."/>
            <person name="Rokyta D.R."/>
        </authorList>
    </citation>
    <scope>NUCLEOTIDE SEQUENCE</scope>
</reference>
<comment type="similarity">
    <text evidence="3">Belongs to the nanoviruses/circoviruses replication-associated protein family.</text>
</comment>
<evidence type="ECO:0000256" key="6">
    <source>
        <dbReference type="ARBA" id="ARBA00022705"/>
    </source>
</evidence>
<evidence type="ECO:0000256" key="2">
    <source>
        <dbReference type="ARBA" id="ARBA00004147"/>
    </source>
</evidence>
<organism evidence="19">
    <name type="scientific">uncultured virus</name>
    <dbReference type="NCBI Taxonomy" id="340016"/>
    <lineage>
        <taxon>Viruses</taxon>
        <taxon>environmental samples</taxon>
    </lineage>
</organism>
<dbReference type="GO" id="GO:0000166">
    <property type="term" value="F:nucleotide binding"/>
    <property type="evidence" value="ECO:0007669"/>
    <property type="project" value="UniProtKB-KW"/>
</dbReference>
<protein>
    <recommendedName>
        <fullName evidence="15">ATP-dependent helicase Rep</fullName>
    </recommendedName>
    <alternativeName>
        <fullName evidence="16">RepP</fullName>
    </alternativeName>
</protein>
<dbReference type="InterPro" id="IPR027417">
    <property type="entry name" value="P-loop_NTPase"/>
</dbReference>
<keyword evidence="8" id="KW-0479">Metal-binding</keyword>
<evidence type="ECO:0000313" key="19">
    <source>
        <dbReference type="EMBL" id="AUM61992.1"/>
    </source>
</evidence>
<evidence type="ECO:0000256" key="15">
    <source>
        <dbReference type="ARBA" id="ARBA00030754"/>
    </source>
</evidence>
<dbReference type="GO" id="GO:0016787">
    <property type="term" value="F:hydrolase activity"/>
    <property type="evidence" value="ECO:0007669"/>
    <property type="project" value="UniProtKB-KW"/>
</dbReference>
<keyword evidence="11" id="KW-0378">Hydrolase</keyword>
<keyword evidence="13" id="KW-0238">DNA-binding</keyword>
<dbReference type="GO" id="GO:0042025">
    <property type="term" value="C:host cell nucleus"/>
    <property type="evidence" value="ECO:0007669"/>
    <property type="project" value="UniProtKB-SubCell"/>
</dbReference>
<dbReference type="Pfam" id="PF00910">
    <property type="entry name" value="RNA_helicase"/>
    <property type="match status" value="1"/>
</dbReference>
<evidence type="ECO:0000256" key="4">
    <source>
        <dbReference type="ARBA" id="ARBA00022679"/>
    </source>
</evidence>
<dbReference type="GO" id="GO:0003724">
    <property type="term" value="F:RNA helicase activity"/>
    <property type="evidence" value="ECO:0007669"/>
    <property type="project" value="InterPro"/>
</dbReference>
<evidence type="ECO:0000256" key="17">
    <source>
        <dbReference type="ARBA" id="ARBA00049360"/>
    </source>
</evidence>
<proteinExistence type="inferred from homology"/>
<keyword evidence="10" id="KW-0255">Endonuclease</keyword>
<evidence type="ECO:0000256" key="9">
    <source>
        <dbReference type="ARBA" id="ARBA00022741"/>
    </source>
</evidence>
<dbReference type="GO" id="GO:0016779">
    <property type="term" value="F:nucleotidyltransferase activity"/>
    <property type="evidence" value="ECO:0007669"/>
    <property type="project" value="UniProtKB-KW"/>
</dbReference>
<dbReference type="GO" id="GO:0003677">
    <property type="term" value="F:DNA binding"/>
    <property type="evidence" value="ECO:0007669"/>
    <property type="project" value="UniProtKB-KW"/>
</dbReference>
<keyword evidence="12" id="KW-0190">Covalent protein-DNA linkage</keyword>
<dbReference type="InterPro" id="IPR049912">
    <property type="entry name" value="CRESS_DNA_REP"/>
</dbReference>
<evidence type="ECO:0000256" key="13">
    <source>
        <dbReference type="ARBA" id="ARBA00023125"/>
    </source>
</evidence>
<evidence type="ECO:0000256" key="3">
    <source>
        <dbReference type="ARBA" id="ARBA00008545"/>
    </source>
</evidence>
<keyword evidence="9" id="KW-0547">Nucleotide-binding</keyword>
<evidence type="ECO:0000256" key="14">
    <source>
        <dbReference type="ARBA" id="ARBA00023268"/>
    </source>
</evidence>
<dbReference type="GO" id="GO:0006260">
    <property type="term" value="P:DNA replication"/>
    <property type="evidence" value="ECO:0007669"/>
    <property type="project" value="UniProtKB-KW"/>
</dbReference>
<dbReference type="PROSITE" id="PS52020">
    <property type="entry name" value="CRESS_DNA_REP"/>
    <property type="match status" value="1"/>
</dbReference>
<name>A0A2K9LSZ4_9VIRU</name>
<dbReference type="SUPFAM" id="SSF52540">
    <property type="entry name" value="P-loop containing nucleoside triphosphate hydrolases"/>
    <property type="match status" value="1"/>
</dbReference>
<dbReference type="GO" id="GO:0004519">
    <property type="term" value="F:endonuclease activity"/>
    <property type="evidence" value="ECO:0007669"/>
    <property type="project" value="UniProtKB-KW"/>
</dbReference>
<comment type="subcellular location">
    <subcellularLocation>
        <location evidence="2">Host nucleus</location>
    </subcellularLocation>
</comment>
<dbReference type="InterPro" id="IPR000605">
    <property type="entry name" value="Helicase_SF3_ssDNA/RNA_vir"/>
</dbReference>
<feature type="domain" description="CRESS-DNA virus Rep endonuclease" evidence="18">
    <location>
        <begin position="3"/>
        <end position="114"/>
    </location>
</feature>